<feature type="transmembrane region" description="Helical" evidence="1">
    <location>
        <begin position="31"/>
        <end position="50"/>
    </location>
</feature>
<gene>
    <name evidence="2" type="ORF">EVA68_03005</name>
</gene>
<dbReference type="AlphaFoldDB" id="A0A520S2Y0"/>
<sequence length="74" mass="8154">MAALRSYLLIALLSTVFPVYAYIDPGTGSLLIQSIIGAIAAFAVTMKLYWHKLKLFFARKKVPDSEDSSEDTNA</sequence>
<comment type="caution">
    <text evidence="2">The sequence shown here is derived from an EMBL/GenBank/DDBJ whole genome shotgun (WGS) entry which is preliminary data.</text>
</comment>
<organism evidence="2 3">
    <name type="scientific">OM182 bacterium</name>
    <dbReference type="NCBI Taxonomy" id="2510334"/>
    <lineage>
        <taxon>Bacteria</taxon>
        <taxon>Pseudomonadati</taxon>
        <taxon>Pseudomonadota</taxon>
        <taxon>Gammaproteobacteria</taxon>
        <taxon>OMG group</taxon>
        <taxon>OM182 clade</taxon>
    </lineage>
</organism>
<name>A0A520S2Y0_9GAMM</name>
<evidence type="ECO:0000313" key="3">
    <source>
        <dbReference type="Proteomes" id="UP000316199"/>
    </source>
</evidence>
<reference evidence="2 3" key="1">
    <citation type="submission" date="2019-02" db="EMBL/GenBank/DDBJ databases">
        <title>Prokaryotic population dynamics and viral predation in marine succession experiment using metagenomics: the confinement effect.</title>
        <authorList>
            <person name="Haro-Moreno J.M."/>
            <person name="Rodriguez-Valera F."/>
            <person name="Lopez-Perez M."/>
        </authorList>
    </citation>
    <scope>NUCLEOTIDE SEQUENCE [LARGE SCALE GENOMIC DNA]</scope>
    <source>
        <strain evidence="2">MED-G157</strain>
    </source>
</reference>
<dbReference type="EMBL" id="SHAG01000007">
    <property type="protein sequence ID" value="RZO76827.1"/>
    <property type="molecule type" value="Genomic_DNA"/>
</dbReference>
<accession>A0A520S2Y0</accession>
<dbReference type="Proteomes" id="UP000316199">
    <property type="component" value="Unassembled WGS sequence"/>
</dbReference>
<proteinExistence type="predicted"/>
<keyword evidence="1" id="KW-1133">Transmembrane helix</keyword>
<keyword evidence="1" id="KW-0812">Transmembrane</keyword>
<evidence type="ECO:0000313" key="2">
    <source>
        <dbReference type="EMBL" id="RZO76827.1"/>
    </source>
</evidence>
<protein>
    <submittedName>
        <fullName evidence="2">Uncharacterized protein</fullName>
    </submittedName>
</protein>
<evidence type="ECO:0000256" key="1">
    <source>
        <dbReference type="SAM" id="Phobius"/>
    </source>
</evidence>
<keyword evidence="1" id="KW-0472">Membrane</keyword>